<evidence type="ECO:0000313" key="11">
    <source>
        <dbReference type="EMBL" id="KAG7665845.1"/>
    </source>
</evidence>
<dbReference type="InterPro" id="IPR001680">
    <property type="entry name" value="WD40_rpt"/>
</dbReference>
<keyword evidence="7" id="KW-0805">Transcription regulation</keyword>
<evidence type="ECO:0000256" key="6">
    <source>
        <dbReference type="PROSITE-ProRule" id="PRU00221"/>
    </source>
</evidence>
<evidence type="ECO:0000256" key="1">
    <source>
        <dbReference type="ARBA" id="ARBA00004123"/>
    </source>
</evidence>
<dbReference type="GO" id="GO:0006338">
    <property type="term" value="P:chromatin remodeling"/>
    <property type="evidence" value="ECO:0007669"/>
    <property type="project" value="InterPro"/>
</dbReference>
<keyword evidence="2 6" id="KW-0853">WD repeat</keyword>
<dbReference type="GO" id="GO:0006355">
    <property type="term" value="P:regulation of DNA-templated transcription"/>
    <property type="evidence" value="ECO:0007669"/>
    <property type="project" value="InterPro"/>
</dbReference>
<evidence type="ECO:0000256" key="3">
    <source>
        <dbReference type="ARBA" id="ARBA00022737"/>
    </source>
</evidence>
<evidence type="ECO:0000256" key="2">
    <source>
        <dbReference type="ARBA" id="ARBA00022574"/>
    </source>
</evidence>
<name>A0A8J5R6M5_9ASCO</name>
<feature type="domain" description="Protein HIRA-like C-terminal" evidence="9">
    <location>
        <begin position="701"/>
        <end position="930"/>
    </location>
</feature>
<comment type="subcellular location">
    <subcellularLocation>
        <location evidence="1 7">Nucleus</location>
    </subcellularLocation>
</comment>
<dbReference type="GO" id="GO:0006351">
    <property type="term" value="P:DNA-templated transcription"/>
    <property type="evidence" value="ECO:0007669"/>
    <property type="project" value="InterPro"/>
</dbReference>
<feature type="region of interest" description="Disordered" evidence="8">
    <location>
        <begin position="564"/>
        <end position="589"/>
    </location>
</feature>
<feature type="compositionally biased region" description="Low complexity" evidence="8">
    <location>
        <begin position="522"/>
        <end position="547"/>
    </location>
</feature>
<comment type="function">
    <text evidence="7">Required for replication-independent chromatin assembly and for the periodic repression of histone gene transcription during the cell cycle.</text>
</comment>
<keyword evidence="5 7" id="KW-0539">Nucleus</keyword>
<keyword evidence="7" id="KW-0804">Transcription</keyword>
<reference evidence="11 12" key="1">
    <citation type="journal article" date="2021" name="DNA Res.">
        <title>Genome analysis of Candida subhashii reveals its hybrid nature and dual mitochondrial genome conformations.</title>
        <authorList>
            <person name="Mixao V."/>
            <person name="Hegedusova E."/>
            <person name="Saus E."/>
            <person name="Pryszcz L.P."/>
            <person name="Cillingova A."/>
            <person name="Nosek J."/>
            <person name="Gabaldon T."/>
        </authorList>
    </citation>
    <scope>NUCLEOTIDE SEQUENCE [LARGE SCALE GENOMIC DNA]</scope>
    <source>
        <strain evidence="11 12">CBS 10753</strain>
    </source>
</reference>
<keyword evidence="12" id="KW-1185">Reference proteome</keyword>
<dbReference type="OrthoDB" id="1741719at2759"/>
<feature type="compositionally biased region" description="Basic and acidic residues" evidence="8">
    <location>
        <begin position="436"/>
        <end position="448"/>
    </location>
</feature>
<dbReference type="GO" id="GO:0031491">
    <property type="term" value="F:nucleosome binding"/>
    <property type="evidence" value="ECO:0007669"/>
    <property type="project" value="TreeGrafter"/>
</dbReference>
<dbReference type="PANTHER" id="PTHR13831">
    <property type="entry name" value="MEMBER OF THE HIR1 FAMILY OF WD-REPEAT PROTEINS"/>
    <property type="match status" value="1"/>
</dbReference>
<dbReference type="GO" id="GO:0000785">
    <property type="term" value="C:chromatin"/>
    <property type="evidence" value="ECO:0007669"/>
    <property type="project" value="TreeGrafter"/>
</dbReference>
<evidence type="ECO:0000259" key="9">
    <source>
        <dbReference type="Pfam" id="PF07569"/>
    </source>
</evidence>
<organism evidence="11 12">
    <name type="scientific">[Candida] subhashii</name>
    <dbReference type="NCBI Taxonomy" id="561895"/>
    <lineage>
        <taxon>Eukaryota</taxon>
        <taxon>Fungi</taxon>
        <taxon>Dikarya</taxon>
        <taxon>Ascomycota</taxon>
        <taxon>Saccharomycotina</taxon>
        <taxon>Pichiomycetes</taxon>
        <taxon>Debaryomycetaceae</taxon>
        <taxon>Spathaspora</taxon>
    </lineage>
</organism>
<dbReference type="RefSeq" id="XP_049266077.1">
    <property type="nucleotide sequence ID" value="XM_049410371.1"/>
</dbReference>
<dbReference type="Pfam" id="PF07569">
    <property type="entry name" value="Hira"/>
    <property type="match status" value="1"/>
</dbReference>
<dbReference type="EMBL" id="JAGSYN010000046">
    <property type="protein sequence ID" value="KAG7665845.1"/>
    <property type="molecule type" value="Genomic_DNA"/>
</dbReference>
<dbReference type="InterPro" id="IPR031120">
    <property type="entry name" value="HIR1-like"/>
</dbReference>
<dbReference type="GO" id="GO:0005634">
    <property type="term" value="C:nucleus"/>
    <property type="evidence" value="ECO:0007669"/>
    <property type="project" value="UniProtKB-SubCell"/>
</dbReference>
<evidence type="ECO:0000256" key="7">
    <source>
        <dbReference type="RuleBase" id="RU364014"/>
    </source>
</evidence>
<protein>
    <recommendedName>
        <fullName evidence="7">Protein HIR</fullName>
    </recommendedName>
</protein>
<accession>A0A8J5R6M5</accession>
<evidence type="ECO:0000256" key="8">
    <source>
        <dbReference type="SAM" id="MobiDB-lite"/>
    </source>
</evidence>
<feature type="compositionally biased region" description="Low complexity" evidence="8">
    <location>
        <begin position="476"/>
        <end position="500"/>
    </location>
</feature>
<dbReference type="PROSITE" id="PS50082">
    <property type="entry name" value="WD_REPEATS_2"/>
    <property type="match status" value="1"/>
</dbReference>
<dbReference type="InterPro" id="IPR019015">
    <property type="entry name" value="HIRA_B_motif"/>
</dbReference>
<dbReference type="PROSITE" id="PS50294">
    <property type="entry name" value="WD_REPEATS_REGION"/>
    <property type="match status" value="1"/>
</dbReference>
<evidence type="ECO:0000313" key="12">
    <source>
        <dbReference type="Proteomes" id="UP000694255"/>
    </source>
</evidence>
<keyword evidence="3 7" id="KW-0677">Repeat</keyword>
<comment type="caution">
    <text evidence="11">The sequence shown here is derived from an EMBL/GenBank/DDBJ whole genome shotgun (WGS) entry which is preliminary data.</text>
</comment>
<dbReference type="SMART" id="SM00320">
    <property type="entry name" value="WD40"/>
    <property type="match status" value="5"/>
</dbReference>
<dbReference type="Pfam" id="PF24105">
    <property type="entry name" value="Beta-prop_CAF1B_HIR1"/>
    <property type="match status" value="1"/>
</dbReference>
<feature type="region of interest" description="Disordered" evidence="8">
    <location>
        <begin position="412"/>
        <end position="551"/>
    </location>
</feature>
<keyword evidence="7" id="KW-0678">Repressor</keyword>
<dbReference type="GO" id="GO:0000417">
    <property type="term" value="C:HIR complex"/>
    <property type="evidence" value="ECO:0007669"/>
    <property type="project" value="TreeGrafter"/>
</dbReference>
<proteinExistence type="inferred from homology"/>
<dbReference type="Pfam" id="PF09453">
    <property type="entry name" value="HIRA_B"/>
    <property type="match status" value="1"/>
</dbReference>
<dbReference type="PANTHER" id="PTHR13831:SF1">
    <property type="entry name" value="PROTEIN HIR2"/>
    <property type="match status" value="1"/>
</dbReference>
<comment type="similarity">
    <text evidence="7">Belongs to the WD repeat HIR1 family.</text>
</comment>
<gene>
    <name evidence="11" type="ORF">J8A68_000671</name>
</gene>
<sequence>MRFIQIPSVLHEGGIHSLDIDNDNTKLITGGKDNTIKVWHTTILTRITKVKPGDDPDNIIKELNPLATIKSHSHLINSLKWFTTDSNSFISSDIEGFIYIHNIKDDTHVQIYPQPQTNAKSVVDLSVSKDDRLVAWSTTDGKVFIYDITKKTIQEISTLTKAQKLVTQRSIAFDPTNNYLVTVGDDTIINVYQYAYDTTTTKFYKIRLINKISRLFNKSPLNVKYKRISWSPEGDLISIPTARKNQTSLISIISHSRNWQNVISLVGHDFSCEVVRFNPKLYSEGKNDSNNIYSVVATAGSDKTLAFWNTSKDAPLSVLQDVVPGEILDMAWLNQGDFLVLCTSTGHLGVVGFADQELGWKVSDSTMESLKKLQTELVKPMNHRYEHNQPSNRRIALPPIEMLDQKDAIDTTKLAPSSDKPDSTEDSSKQQGSSNGKDKLEVKGKIEPEIIPPPNMEDPEGASVDWLHSAMSDRNASSTAKTATTSTVKSTSRVKPVTTSLTTDKQKVSTKNGKRRIQPILISANGSSSSQPASNISSKPSAPAAPSNTQKSLMEFDKPSYSVSNSFYQSNKRPKSDEPNGTSTSTKKLKREMEPVKFIGSVILNPNTAFSKVRLATPKVRFGFQLTSRAEGESAGGLFILDIKNGSGNETKPSRITYFKKDREIWCDFIPKLIHLACEGSIFWAISTIDGTVLVYSHISGKRLLPPIVLGSGISFLESHGQYLMAVTCLGELYVWDMSVKKLELKTSICALLDLGQRFSEDGLSKADNITLCAVTARGIPLVTLSNGSGYLYNKDLGVWQTIAESWWAFGSHYWDSSDEKRPQSLGLFNNGDEEQSIVDLLEYKTNEEIIKKTRAGRGKYFNKISKNMIMKEGFESLENTISVSHLENRILCCEILGEDQDFHRVFLTYVQRICELGFKAKLFEVCQELLGPEKEDSKEWNPKICGIDKRELLKEVITACSKHRDAQRVLIHFSKKIGLVDEFV</sequence>
<dbReference type="Proteomes" id="UP000694255">
    <property type="component" value="Unassembled WGS sequence"/>
</dbReference>
<dbReference type="AlphaFoldDB" id="A0A8J5R6M5"/>
<evidence type="ECO:0000256" key="4">
    <source>
        <dbReference type="ARBA" id="ARBA00022853"/>
    </source>
</evidence>
<evidence type="ECO:0000259" key="10">
    <source>
        <dbReference type="Pfam" id="PF24105"/>
    </source>
</evidence>
<dbReference type="GeneID" id="73467472"/>
<dbReference type="InterPro" id="IPR011494">
    <property type="entry name" value="HIRA-like_C"/>
</dbReference>
<keyword evidence="4 7" id="KW-0156">Chromatin regulator</keyword>
<feature type="repeat" description="WD" evidence="6">
    <location>
        <begin position="8"/>
        <end position="39"/>
    </location>
</feature>
<dbReference type="InterPro" id="IPR055410">
    <property type="entry name" value="Beta-prop_CAF1B_HIR1"/>
</dbReference>
<feature type="compositionally biased region" description="Basic and acidic residues" evidence="8">
    <location>
        <begin position="419"/>
        <end position="428"/>
    </location>
</feature>
<evidence type="ECO:0000256" key="5">
    <source>
        <dbReference type="ARBA" id="ARBA00023242"/>
    </source>
</evidence>
<feature type="domain" description="CAF1B/HIR1 beta-propeller" evidence="10">
    <location>
        <begin position="20"/>
        <end position="358"/>
    </location>
</feature>